<evidence type="ECO:0000313" key="3">
    <source>
        <dbReference type="Proteomes" id="UP000428328"/>
    </source>
</evidence>
<dbReference type="Proteomes" id="UP000428328">
    <property type="component" value="Chromosome"/>
</dbReference>
<dbReference type="KEGG" id="psel:GM415_05650"/>
<dbReference type="AlphaFoldDB" id="A0A6I6JPQ9"/>
<keyword evidence="3" id="KW-1185">Reference proteome</keyword>
<evidence type="ECO:0008006" key="4">
    <source>
        <dbReference type="Google" id="ProtNLM"/>
    </source>
</evidence>
<proteinExistence type="predicted"/>
<gene>
    <name evidence="2" type="ORF">GM415_05650</name>
</gene>
<dbReference type="RefSeq" id="WP_158946849.1">
    <property type="nucleotide sequence ID" value="NZ_CP046400.1"/>
</dbReference>
<evidence type="ECO:0000313" key="2">
    <source>
        <dbReference type="EMBL" id="QGY39624.1"/>
    </source>
</evidence>
<evidence type="ECO:0000256" key="1">
    <source>
        <dbReference type="SAM" id="Coils"/>
    </source>
</evidence>
<keyword evidence="1" id="KW-0175">Coiled coil</keyword>
<dbReference type="EMBL" id="CP046400">
    <property type="protein sequence ID" value="QGY39624.1"/>
    <property type="molecule type" value="Genomic_DNA"/>
</dbReference>
<reference evidence="2 3" key="1">
    <citation type="submission" date="2019-11" db="EMBL/GenBank/DDBJ databases">
        <authorList>
            <person name="Zheng R.K."/>
            <person name="Sun C.M."/>
        </authorList>
    </citation>
    <scope>NUCLEOTIDE SEQUENCE [LARGE SCALE GENOMIC DNA]</scope>
    <source>
        <strain evidence="2 3">SRB007</strain>
    </source>
</reference>
<name>A0A6I6JPQ9_9BACT</name>
<protein>
    <recommendedName>
        <fullName evidence="4">DUF342 domain-containing protein</fullName>
    </recommendedName>
</protein>
<feature type="coiled-coil region" evidence="1">
    <location>
        <begin position="13"/>
        <end position="54"/>
    </location>
</feature>
<accession>A0A6I6JPQ9</accession>
<sequence>MNNHSNGTGKNQDAQLEQELNGLRRQYEQLRDQRVRTEQQVTDLTGRLEALKARAEAEYGTSDPKELQALLEEKREENRKVVASYREHIQQIQADLAAVESGVGGDN</sequence>
<organism evidence="2 3">
    <name type="scientific">Pseudodesulfovibrio cashew</name>
    <dbReference type="NCBI Taxonomy" id="2678688"/>
    <lineage>
        <taxon>Bacteria</taxon>
        <taxon>Pseudomonadati</taxon>
        <taxon>Thermodesulfobacteriota</taxon>
        <taxon>Desulfovibrionia</taxon>
        <taxon>Desulfovibrionales</taxon>
        <taxon>Desulfovibrionaceae</taxon>
    </lineage>
</organism>
<dbReference type="Gene3D" id="1.10.287.1490">
    <property type="match status" value="1"/>
</dbReference>